<dbReference type="Gene3D" id="3.60.10.10">
    <property type="entry name" value="Endonuclease/exonuclease/phosphatase"/>
    <property type="match status" value="1"/>
</dbReference>
<dbReference type="Pfam" id="PF03372">
    <property type="entry name" value="Exo_endo_phos"/>
    <property type="match status" value="1"/>
</dbReference>
<dbReference type="InterPro" id="IPR005135">
    <property type="entry name" value="Endo/exonuclease/phosphatase"/>
</dbReference>
<dbReference type="Proteomes" id="UP001318860">
    <property type="component" value="Unassembled WGS sequence"/>
</dbReference>
<gene>
    <name evidence="2" type="ORF">DH2020_020065</name>
</gene>
<feature type="domain" description="Endonuclease/exonuclease/phosphatase" evidence="1">
    <location>
        <begin position="25"/>
        <end position="133"/>
    </location>
</feature>
<evidence type="ECO:0000313" key="2">
    <source>
        <dbReference type="EMBL" id="KAK6146196.1"/>
    </source>
</evidence>
<name>A0ABR0WF25_REHGL</name>
<evidence type="ECO:0000259" key="1">
    <source>
        <dbReference type="Pfam" id="PF03372"/>
    </source>
</evidence>
<comment type="caution">
    <text evidence="2">The sequence shown here is derived from an EMBL/GenBank/DDBJ whole genome shotgun (WGS) entry which is preliminary data.</text>
</comment>
<protein>
    <recommendedName>
        <fullName evidence="1">Endonuclease/exonuclease/phosphatase domain-containing protein</fullName>
    </recommendedName>
</protein>
<sequence length="264" mass="30380">MSLPILVWNVRGIGNNPTSRFMGIYASLPKSTRVERRDLWNDLKSFTTSTSTIPWLVGGDFNCFLSPEERTGNHTNRTLDMIDFGQMISDCGLVDAGFEGTNMHTWARYGLMERLDRILLNGPWADLFPKSSVIHLPRVHSDHAPLLFQASLTINKPPAAFRYMKMWARHQYFLCTVAQVWGSPTDVSGLFNLHYKLIRVKQKMKWWNRNIFGNIFSNLKQAKQNVHNAERTYDSDPSPSNRTSLHQAVAQLVMATKLEEDYWN</sequence>
<evidence type="ECO:0000313" key="3">
    <source>
        <dbReference type="Proteomes" id="UP001318860"/>
    </source>
</evidence>
<dbReference type="InterPro" id="IPR036691">
    <property type="entry name" value="Endo/exonu/phosph_ase_sf"/>
</dbReference>
<dbReference type="PANTHER" id="PTHR33710:SF71">
    <property type="entry name" value="ENDONUCLEASE_EXONUCLEASE_PHOSPHATASE DOMAIN-CONTAINING PROTEIN"/>
    <property type="match status" value="1"/>
</dbReference>
<keyword evidence="3" id="KW-1185">Reference proteome</keyword>
<dbReference type="PANTHER" id="PTHR33710">
    <property type="entry name" value="BNAC02G09200D PROTEIN"/>
    <property type="match status" value="1"/>
</dbReference>
<dbReference type="EMBL" id="JABTTQ020000011">
    <property type="protein sequence ID" value="KAK6146196.1"/>
    <property type="molecule type" value="Genomic_DNA"/>
</dbReference>
<reference evidence="2 3" key="1">
    <citation type="journal article" date="2021" name="Comput. Struct. Biotechnol. J.">
        <title>De novo genome assembly of the potent medicinal plant Rehmannia glutinosa using nanopore technology.</title>
        <authorList>
            <person name="Ma L."/>
            <person name="Dong C."/>
            <person name="Song C."/>
            <person name="Wang X."/>
            <person name="Zheng X."/>
            <person name="Niu Y."/>
            <person name="Chen S."/>
            <person name="Feng W."/>
        </authorList>
    </citation>
    <scope>NUCLEOTIDE SEQUENCE [LARGE SCALE GENOMIC DNA]</scope>
    <source>
        <strain evidence="2">DH-2019</strain>
    </source>
</reference>
<organism evidence="2 3">
    <name type="scientific">Rehmannia glutinosa</name>
    <name type="common">Chinese foxglove</name>
    <dbReference type="NCBI Taxonomy" id="99300"/>
    <lineage>
        <taxon>Eukaryota</taxon>
        <taxon>Viridiplantae</taxon>
        <taxon>Streptophyta</taxon>
        <taxon>Embryophyta</taxon>
        <taxon>Tracheophyta</taxon>
        <taxon>Spermatophyta</taxon>
        <taxon>Magnoliopsida</taxon>
        <taxon>eudicotyledons</taxon>
        <taxon>Gunneridae</taxon>
        <taxon>Pentapetalae</taxon>
        <taxon>asterids</taxon>
        <taxon>lamiids</taxon>
        <taxon>Lamiales</taxon>
        <taxon>Orobanchaceae</taxon>
        <taxon>Rehmannieae</taxon>
        <taxon>Rehmannia</taxon>
    </lineage>
</organism>
<dbReference type="SUPFAM" id="SSF56219">
    <property type="entry name" value="DNase I-like"/>
    <property type="match status" value="1"/>
</dbReference>
<proteinExistence type="predicted"/>
<accession>A0ABR0WF25</accession>